<evidence type="ECO:0000256" key="1">
    <source>
        <dbReference type="SAM" id="MobiDB-lite"/>
    </source>
</evidence>
<name>A0A067K6F9_JATCU</name>
<proteinExistence type="predicted"/>
<dbReference type="OrthoDB" id="1914074at2759"/>
<dbReference type="AlphaFoldDB" id="A0A067K6F9"/>
<feature type="region of interest" description="Disordered" evidence="1">
    <location>
        <begin position="61"/>
        <end position="94"/>
    </location>
</feature>
<accession>A0A067K6F9</accession>
<reference evidence="2 3" key="1">
    <citation type="journal article" date="2014" name="PLoS ONE">
        <title>Global Analysis of Gene Expression Profiles in Physic Nut (Jatropha curcas L.) Seedlings Exposed to Salt Stress.</title>
        <authorList>
            <person name="Zhang L."/>
            <person name="Zhang C."/>
            <person name="Wu P."/>
            <person name="Chen Y."/>
            <person name="Li M."/>
            <person name="Jiang H."/>
            <person name="Wu G."/>
        </authorList>
    </citation>
    <scope>NUCLEOTIDE SEQUENCE [LARGE SCALE GENOMIC DNA]</scope>
    <source>
        <strain evidence="3">cv. GZQX0401</strain>
        <tissue evidence="2">Young leaves</tissue>
    </source>
</reference>
<protein>
    <submittedName>
        <fullName evidence="2">Uncharacterized protein</fullName>
    </submittedName>
</protein>
<evidence type="ECO:0000313" key="2">
    <source>
        <dbReference type="EMBL" id="KDP27845.1"/>
    </source>
</evidence>
<evidence type="ECO:0000313" key="3">
    <source>
        <dbReference type="Proteomes" id="UP000027138"/>
    </source>
</evidence>
<sequence>MDIFLAADGVTIATQQGVGIANSHLQRQNLISNCNLTLSARVLQTYTVIFDALAPPPVKPNSYKTTRRTLLRKKRRTRRRSGSGGDEDGSEDFGFFGGDGDGDGPFGGAGGSWGGGRGWNFDRFGGQNWDESSWSSSSRFAYGFVYEVIYWIALSTCMHFAFEKAVRIIAGGIADAARAKILIRFTSASLFGN</sequence>
<organism evidence="2 3">
    <name type="scientific">Jatropha curcas</name>
    <name type="common">Barbados nut</name>
    <dbReference type="NCBI Taxonomy" id="180498"/>
    <lineage>
        <taxon>Eukaryota</taxon>
        <taxon>Viridiplantae</taxon>
        <taxon>Streptophyta</taxon>
        <taxon>Embryophyta</taxon>
        <taxon>Tracheophyta</taxon>
        <taxon>Spermatophyta</taxon>
        <taxon>Magnoliopsida</taxon>
        <taxon>eudicotyledons</taxon>
        <taxon>Gunneridae</taxon>
        <taxon>Pentapetalae</taxon>
        <taxon>rosids</taxon>
        <taxon>fabids</taxon>
        <taxon>Malpighiales</taxon>
        <taxon>Euphorbiaceae</taxon>
        <taxon>Crotonoideae</taxon>
        <taxon>Jatropheae</taxon>
        <taxon>Jatropha</taxon>
    </lineage>
</organism>
<gene>
    <name evidence="2" type="ORF">JCGZ_18925</name>
</gene>
<dbReference type="STRING" id="180498.A0A067K6F9"/>
<feature type="compositionally biased region" description="Basic residues" evidence="1">
    <location>
        <begin position="65"/>
        <end position="81"/>
    </location>
</feature>
<dbReference type="PANTHER" id="PTHR36751:SF1">
    <property type="entry name" value="F3E22.8 PROTEIN"/>
    <property type="match status" value="1"/>
</dbReference>
<dbReference type="Proteomes" id="UP000027138">
    <property type="component" value="Unassembled WGS sequence"/>
</dbReference>
<dbReference type="EMBL" id="KK914794">
    <property type="protein sequence ID" value="KDP27845.1"/>
    <property type="molecule type" value="Genomic_DNA"/>
</dbReference>
<dbReference type="PANTHER" id="PTHR36751">
    <property type="entry name" value="F3E22.8 PROTEIN"/>
    <property type="match status" value="1"/>
</dbReference>
<keyword evidence="3" id="KW-1185">Reference proteome</keyword>